<dbReference type="AlphaFoldDB" id="A0A9W9S5X6"/>
<name>A0A9W9S5X6_9EURO</name>
<proteinExistence type="predicted"/>
<keyword evidence="2" id="KW-1185">Reference proteome</keyword>
<comment type="caution">
    <text evidence="1">The sequence shown here is derived from an EMBL/GenBank/DDBJ whole genome shotgun (WGS) entry which is preliminary data.</text>
</comment>
<organism evidence="1 2">
    <name type="scientific">Penicillium concentricum</name>
    <dbReference type="NCBI Taxonomy" id="293559"/>
    <lineage>
        <taxon>Eukaryota</taxon>
        <taxon>Fungi</taxon>
        <taxon>Dikarya</taxon>
        <taxon>Ascomycota</taxon>
        <taxon>Pezizomycotina</taxon>
        <taxon>Eurotiomycetes</taxon>
        <taxon>Eurotiomycetidae</taxon>
        <taxon>Eurotiales</taxon>
        <taxon>Aspergillaceae</taxon>
        <taxon>Penicillium</taxon>
    </lineage>
</organism>
<reference evidence="1" key="2">
    <citation type="journal article" date="2023" name="IMA Fungus">
        <title>Comparative genomic study of the Penicillium genus elucidates a diverse pangenome and 15 lateral gene transfer events.</title>
        <authorList>
            <person name="Petersen C."/>
            <person name="Sorensen T."/>
            <person name="Nielsen M.R."/>
            <person name="Sondergaard T.E."/>
            <person name="Sorensen J.L."/>
            <person name="Fitzpatrick D.A."/>
            <person name="Frisvad J.C."/>
            <person name="Nielsen K.L."/>
        </authorList>
    </citation>
    <scope>NUCLEOTIDE SEQUENCE</scope>
    <source>
        <strain evidence="1">IBT 3081</strain>
    </source>
</reference>
<evidence type="ECO:0000313" key="2">
    <source>
        <dbReference type="Proteomes" id="UP001147752"/>
    </source>
</evidence>
<gene>
    <name evidence="1" type="ORF">N7517_003570</name>
</gene>
<dbReference type="OrthoDB" id="10550309at2759"/>
<dbReference type="EMBL" id="JAPZBT010000002">
    <property type="protein sequence ID" value="KAJ5371564.1"/>
    <property type="molecule type" value="Genomic_DNA"/>
</dbReference>
<protein>
    <submittedName>
        <fullName evidence="1">Uncharacterized protein</fullName>
    </submittedName>
</protein>
<accession>A0A9W9S5X6</accession>
<dbReference type="RefSeq" id="XP_056577550.1">
    <property type="nucleotide sequence ID" value="XM_056721300.1"/>
</dbReference>
<dbReference type="GeneID" id="81460483"/>
<dbReference type="Proteomes" id="UP001147752">
    <property type="component" value="Unassembled WGS sequence"/>
</dbReference>
<sequence length="75" mass="8562">MAQREDKRDELIHPEVLPVAQNARMSQFLTPNLALMADSTILKRSLSLNTVILTTSSFSIRFQNARSRPHLEQLN</sequence>
<reference evidence="1" key="1">
    <citation type="submission" date="2022-12" db="EMBL/GenBank/DDBJ databases">
        <authorList>
            <person name="Petersen C."/>
        </authorList>
    </citation>
    <scope>NUCLEOTIDE SEQUENCE</scope>
    <source>
        <strain evidence="1">IBT 3081</strain>
    </source>
</reference>
<evidence type="ECO:0000313" key="1">
    <source>
        <dbReference type="EMBL" id="KAJ5371564.1"/>
    </source>
</evidence>